<evidence type="ECO:0000256" key="1">
    <source>
        <dbReference type="SAM" id="MobiDB-lite"/>
    </source>
</evidence>
<dbReference type="Gene3D" id="2.60.120.260">
    <property type="entry name" value="Galactose-binding domain-like"/>
    <property type="match status" value="1"/>
</dbReference>
<feature type="region of interest" description="Disordered" evidence="1">
    <location>
        <begin position="809"/>
        <end position="829"/>
    </location>
</feature>
<dbReference type="Pfam" id="PF24607">
    <property type="entry name" value="CBM_AftD"/>
    <property type="match status" value="1"/>
</dbReference>
<feature type="transmembrane region" description="Helical" evidence="2">
    <location>
        <begin position="37"/>
        <end position="55"/>
    </location>
</feature>
<dbReference type="SUPFAM" id="SSF49785">
    <property type="entry name" value="Galactose-binding domain-like"/>
    <property type="match status" value="1"/>
</dbReference>
<feature type="transmembrane region" description="Helical" evidence="2">
    <location>
        <begin position="237"/>
        <end position="258"/>
    </location>
</feature>
<evidence type="ECO:0000313" key="5">
    <source>
        <dbReference type="EMBL" id="MFC6062060.1"/>
    </source>
</evidence>
<keyword evidence="2" id="KW-0812">Transmembrane</keyword>
<evidence type="ECO:0000313" key="6">
    <source>
        <dbReference type="Proteomes" id="UP001596139"/>
    </source>
</evidence>
<proteinExistence type="predicted"/>
<evidence type="ECO:0000259" key="4">
    <source>
        <dbReference type="Pfam" id="PF24607"/>
    </source>
</evidence>
<keyword evidence="2" id="KW-0472">Membrane</keyword>
<feature type="compositionally biased region" description="Pro residues" evidence="1">
    <location>
        <begin position="1435"/>
        <end position="1452"/>
    </location>
</feature>
<feature type="transmembrane region" description="Helical" evidence="2">
    <location>
        <begin position="417"/>
        <end position="436"/>
    </location>
</feature>
<reference evidence="6" key="1">
    <citation type="journal article" date="2019" name="Int. J. Syst. Evol. Microbiol.">
        <title>The Global Catalogue of Microorganisms (GCM) 10K type strain sequencing project: providing services to taxonomists for standard genome sequencing and annotation.</title>
        <authorList>
            <consortium name="The Broad Institute Genomics Platform"/>
            <consortium name="The Broad Institute Genome Sequencing Center for Infectious Disease"/>
            <person name="Wu L."/>
            <person name="Ma J."/>
        </authorList>
    </citation>
    <scope>NUCLEOTIDE SEQUENCE [LARGE SCALE GENOMIC DNA]</scope>
    <source>
        <strain evidence="6">CGMCC 1.15180</strain>
    </source>
</reference>
<dbReference type="Proteomes" id="UP001596139">
    <property type="component" value="Unassembled WGS sequence"/>
</dbReference>
<gene>
    <name evidence="5" type="ORF">ACFP4F_05835</name>
</gene>
<feature type="compositionally biased region" description="Pro residues" evidence="1">
    <location>
        <begin position="13"/>
        <end position="29"/>
    </location>
</feature>
<sequence>MTQTLATSRSPGSPDPGSTPTPAPGGPPPERPRRRSWLLAFWAAAFVAFLAPSPGRMTFETKLGVVLAPWRFLVDLGSLWHDRAGFGGLADQYVGYAFPMLPYYALADLAHLPVWIAERLWLSLVVTTAFWGALRLAERLKVGSPPSRLLGAATYALWPAFTIVIGSTSAAALPGAVLPWVLLPLADPRRTARLAAARSALLVPFMGGVNAACTLAALLPALLYVLTRTGSRRWRLLAWWLPGVVLATAWWSIPLLLLGLHGENFMPYIEQADTTTATMSATELLRGAGNWVAYLNFGEPWLPAGWTLVAGAFTMLGTALTAALGLAGLARRDLPERRWLLLTVLAVVTVTLAGYGGALGGPLHEQVRAWLDGPLQPFRNVYKFAPGLALALAYGLAHLTGAAYGPRERRPVRGGRWYVPLIVAFLLLPALALPYLNGTVLQSGAFTRLPAHWQRTADWLKEHSPDDRALVVPATAHGLYTWGSPIDQPLDVLAESRWAQRDFVPFGTKGSRRTMDAVEQALMTGAQVPGLRGFLARSGLYNVVVRNDLDPDQIGYVPPQTVRRTLVASGYRKVASFGPLTTSGRIAAGTPVQVQGLYPRQRAVEIYEPVGTPRPGPLTVKAAADTAQLSGGPEALLQFAADPGLRDRPAVLTGDAHPGVDNPALQLTGDGLRRADTRFGLVNTNTSYTYTPGERNGPDSVQDPGRLPRQILPTHGIEHQTTAVLRGARAVTASSSGSWLFHLPQYDPVHAFDGDPDTAWAEGSAGEPVGQWLRIAFSRPVDVPARLSLTPLPGDGLRAAPTAVRVTTDRGSAVSQLRTDGRRQPVKAPPGRAKWLKITLVGAEQPRPGVSGAGISEVAVPGVRVTRLLRLPADATYPDAPATTYALHRGSDPGGLSPGAAETGLHRQFRTGADGSYRISAEALAVPGRALDALLTKAAPEQRRRITVTADSTSTTGQSLSPRNLVDGDLTTAWIAGDTPTVHLRWPGKKKIDTMVLPAAGGISARPEQILVNSPYGAATAGVDENGTARFDPITTDRLDITVSRVAPLTLHNPVAGQPLQLPVGLSEIYLPALKKYRTPPPRRDARFSLPCGRGPALTIDGVPYATKSSGLVRDLVQRRPVEVELCRAEGGRVALPAGRHRVEAGDHGPLALTDVTLRRGTAAPTAVAPRRVIAGADWSGDSRDAYVGPGRAVYLQTYENANAGWRATLDGRPLTPLRVDGWQQAFLIPAGGGGTVHLYYAPAAQYRLGLILGAVGVLLVAACALIRRRHGAGETPVPVAPPAPSWVLGVVVLTAVLALATGPYAAAVPVLAVLARARPGVLAPLAFLAMAAAGVVASFGAGLPASLGRGPFSAPAQALALLALAAALVTVPPGRLWPASWRLRRKRRAPEPEPESVEEAAEAGAPGREPAPTRLLPADGGIPPGSEDDTAVLPPVPTEEPPPETKAPPPEAGMSPSEEQTPSPKEETSPPEEQTPPRQKETPRPPLPRRRRRDSDPRNSQPREEKDGEEPGP</sequence>
<feature type="transmembrane region" description="Helical" evidence="2">
    <location>
        <begin position="120"/>
        <end position="137"/>
    </location>
</feature>
<dbReference type="EMBL" id="JBHSPX010000002">
    <property type="protein sequence ID" value="MFC6062060.1"/>
    <property type="molecule type" value="Genomic_DNA"/>
</dbReference>
<comment type="caution">
    <text evidence="5">The sequence shown here is derived from an EMBL/GenBank/DDBJ whole genome shotgun (WGS) entry which is preliminary data.</text>
</comment>
<feature type="domain" description="Alpha-(1-&gt;3)-arabinofuranosyltransferase N-terminal GT-C" evidence="3">
    <location>
        <begin position="45"/>
        <end position="696"/>
    </location>
</feature>
<organism evidence="5 6">
    <name type="scientific">Streptomyces ochraceiscleroticus</name>
    <dbReference type="NCBI Taxonomy" id="47761"/>
    <lineage>
        <taxon>Bacteria</taxon>
        <taxon>Bacillati</taxon>
        <taxon>Actinomycetota</taxon>
        <taxon>Actinomycetes</taxon>
        <taxon>Kitasatosporales</taxon>
        <taxon>Streptomycetaceae</taxon>
        <taxon>Streptomyces</taxon>
    </lineage>
</organism>
<feature type="compositionally biased region" description="Acidic residues" evidence="1">
    <location>
        <begin position="1393"/>
        <end position="1402"/>
    </location>
</feature>
<protein>
    <submittedName>
        <fullName evidence="5">Alpha-(1-&gt;3)-arabinofuranosyltransferase family protein</fullName>
    </submittedName>
</protein>
<feature type="transmembrane region" description="Helical" evidence="2">
    <location>
        <begin position="1288"/>
        <end position="1315"/>
    </location>
</feature>
<feature type="transmembrane region" description="Helical" evidence="2">
    <location>
        <begin position="384"/>
        <end position="405"/>
    </location>
</feature>
<feature type="transmembrane region" description="Helical" evidence="2">
    <location>
        <begin position="304"/>
        <end position="327"/>
    </location>
</feature>
<feature type="compositionally biased region" description="Basic and acidic residues" evidence="1">
    <location>
        <begin position="1494"/>
        <end position="1507"/>
    </location>
</feature>
<keyword evidence="6" id="KW-1185">Reference proteome</keyword>
<feature type="transmembrane region" description="Helical" evidence="2">
    <location>
        <begin position="1223"/>
        <end position="1242"/>
    </location>
</feature>
<feature type="transmembrane region" description="Helical" evidence="2">
    <location>
        <begin position="339"/>
        <end position="364"/>
    </location>
</feature>
<feature type="transmembrane region" description="Helical" evidence="2">
    <location>
        <begin position="1356"/>
        <end position="1378"/>
    </location>
</feature>
<dbReference type="Pfam" id="PF11847">
    <property type="entry name" value="GT-C_AftD"/>
    <property type="match status" value="1"/>
</dbReference>
<dbReference type="InterPro" id="IPR008979">
    <property type="entry name" value="Galactose-bd-like_sf"/>
</dbReference>
<feature type="transmembrane region" description="Helical" evidence="2">
    <location>
        <begin position="1249"/>
        <end position="1268"/>
    </location>
</feature>
<feature type="region of interest" description="Disordered" evidence="1">
    <location>
        <begin position="684"/>
        <end position="704"/>
    </location>
</feature>
<feature type="domain" description="Arabinofuranosyltransferase D third carbohydrate binding module" evidence="4">
    <location>
        <begin position="958"/>
        <end position="1071"/>
    </location>
</feature>
<feature type="transmembrane region" description="Helical" evidence="2">
    <location>
        <begin position="202"/>
        <end position="225"/>
    </location>
</feature>
<feature type="compositionally biased region" description="Low complexity" evidence="1">
    <location>
        <begin position="1403"/>
        <end position="1413"/>
    </location>
</feature>
<evidence type="ECO:0000256" key="2">
    <source>
        <dbReference type="SAM" id="Phobius"/>
    </source>
</evidence>
<accession>A0ABW1MFJ6</accession>
<name>A0ABW1MFJ6_9ACTN</name>
<feature type="transmembrane region" description="Helical" evidence="2">
    <location>
        <begin position="1322"/>
        <end position="1344"/>
    </location>
</feature>
<dbReference type="RefSeq" id="WP_078648787.1">
    <property type="nucleotide sequence ID" value="NZ_JBHSPX010000002.1"/>
</dbReference>
<feature type="transmembrane region" description="Helical" evidence="2">
    <location>
        <begin position="149"/>
        <end position="182"/>
    </location>
</feature>
<feature type="compositionally biased region" description="Polar residues" evidence="1">
    <location>
        <begin position="809"/>
        <end position="818"/>
    </location>
</feature>
<dbReference type="InterPro" id="IPR056997">
    <property type="entry name" value="CBM_AftD"/>
</dbReference>
<keyword evidence="2" id="KW-1133">Transmembrane helix</keyword>
<feature type="region of interest" description="Disordered" evidence="1">
    <location>
        <begin position="1"/>
        <end position="31"/>
    </location>
</feature>
<dbReference type="InterPro" id="IPR021798">
    <property type="entry name" value="AftD_N"/>
</dbReference>
<evidence type="ECO:0000259" key="3">
    <source>
        <dbReference type="Pfam" id="PF11847"/>
    </source>
</evidence>
<feature type="region of interest" description="Disordered" evidence="1">
    <location>
        <begin position="1386"/>
        <end position="1514"/>
    </location>
</feature>